<reference evidence="1 2" key="1">
    <citation type="journal article" date="2011" name="Stand. Genomic Sci.">
        <title>Complete genome sequence of Haliscomenobacter hydrossis type strain (O).</title>
        <authorList>
            <consortium name="US DOE Joint Genome Institute (JGI-PGF)"/>
            <person name="Daligault H."/>
            <person name="Lapidus A."/>
            <person name="Zeytun A."/>
            <person name="Nolan M."/>
            <person name="Lucas S."/>
            <person name="Del Rio T.G."/>
            <person name="Tice H."/>
            <person name="Cheng J.F."/>
            <person name="Tapia R."/>
            <person name="Han C."/>
            <person name="Goodwin L."/>
            <person name="Pitluck S."/>
            <person name="Liolios K."/>
            <person name="Pagani I."/>
            <person name="Ivanova N."/>
            <person name="Huntemann M."/>
            <person name="Mavromatis K."/>
            <person name="Mikhailova N."/>
            <person name="Pati A."/>
            <person name="Chen A."/>
            <person name="Palaniappan K."/>
            <person name="Land M."/>
            <person name="Hauser L."/>
            <person name="Brambilla E.M."/>
            <person name="Rohde M."/>
            <person name="Verbarg S."/>
            <person name="Goker M."/>
            <person name="Bristow J."/>
            <person name="Eisen J.A."/>
            <person name="Markowitz V."/>
            <person name="Hugenholtz P."/>
            <person name="Kyrpides N.C."/>
            <person name="Klenk H.P."/>
            <person name="Woyke T."/>
        </authorList>
    </citation>
    <scope>NUCLEOTIDE SEQUENCE [LARGE SCALE GENOMIC DNA]</scope>
    <source>
        <strain evidence="2">ATCC 27775 / DSM 1100 / LMG 10767 / O</strain>
    </source>
</reference>
<dbReference type="OrthoDB" id="1361328at2"/>
<dbReference type="RefSeq" id="WP_013767890.1">
    <property type="nucleotide sequence ID" value="NC_015510.1"/>
</dbReference>
<accession>F4KSF7</accession>
<evidence type="ECO:0000313" key="2">
    <source>
        <dbReference type="Proteomes" id="UP000008461"/>
    </source>
</evidence>
<dbReference type="eggNOG" id="ENOG502ZIAN">
    <property type="taxonomic scope" value="Bacteria"/>
</dbReference>
<dbReference type="EMBL" id="CP002691">
    <property type="protein sequence ID" value="AEE53360.1"/>
    <property type="molecule type" value="Genomic_DNA"/>
</dbReference>
<protein>
    <submittedName>
        <fullName evidence="1">Uncharacterized protein</fullName>
    </submittedName>
</protein>
<reference key="2">
    <citation type="submission" date="2011-04" db="EMBL/GenBank/DDBJ databases">
        <title>Complete sequence of chromosome of Haliscomenobacter hydrossis DSM 1100.</title>
        <authorList>
            <consortium name="US DOE Joint Genome Institute (JGI-PGF)"/>
            <person name="Lucas S."/>
            <person name="Han J."/>
            <person name="Lapidus A."/>
            <person name="Bruce D."/>
            <person name="Goodwin L."/>
            <person name="Pitluck S."/>
            <person name="Peters L."/>
            <person name="Kyrpides N."/>
            <person name="Mavromatis K."/>
            <person name="Ivanova N."/>
            <person name="Ovchinnikova G."/>
            <person name="Pagani I."/>
            <person name="Daligault H."/>
            <person name="Detter J.C."/>
            <person name="Han C."/>
            <person name="Land M."/>
            <person name="Hauser L."/>
            <person name="Markowitz V."/>
            <person name="Cheng J.-F."/>
            <person name="Hugenholtz P."/>
            <person name="Woyke T."/>
            <person name="Wu D."/>
            <person name="Verbarg S."/>
            <person name="Frueling A."/>
            <person name="Brambilla E."/>
            <person name="Klenk H.-P."/>
            <person name="Eisen J.A."/>
        </authorList>
    </citation>
    <scope>NUCLEOTIDE SEQUENCE</scope>
    <source>
        <strain>DSM 1100</strain>
    </source>
</reference>
<proteinExistence type="predicted"/>
<dbReference type="Proteomes" id="UP000008461">
    <property type="component" value="Chromosome"/>
</dbReference>
<dbReference type="KEGG" id="hhy:Halhy_5535"/>
<sequence length="134" mass="15206">MQNPSLYRWHKTKNGRTFFAAIALKLERSNEDKHHIVEAYSGAGFVGQGYFETVPKEGYDQWKLAARRGLDYGLTKLEGYWTVTIESVEGLTTDTTPAVVAYVAMCGLWDKTGYEASSAELTLFESYVFNNWNE</sequence>
<gene>
    <name evidence="1" type="ordered locus">Halhy_5535</name>
</gene>
<organism evidence="1 2">
    <name type="scientific">Haliscomenobacter hydrossis (strain ATCC 27775 / DSM 1100 / LMG 10767 / O)</name>
    <dbReference type="NCBI Taxonomy" id="760192"/>
    <lineage>
        <taxon>Bacteria</taxon>
        <taxon>Pseudomonadati</taxon>
        <taxon>Bacteroidota</taxon>
        <taxon>Saprospiria</taxon>
        <taxon>Saprospirales</taxon>
        <taxon>Haliscomenobacteraceae</taxon>
        <taxon>Haliscomenobacter</taxon>
    </lineage>
</organism>
<keyword evidence="2" id="KW-1185">Reference proteome</keyword>
<evidence type="ECO:0000313" key="1">
    <source>
        <dbReference type="EMBL" id="AEE53360.1"/>
    </source>
</evidence>
<dbReference type="HOGENOM" id="CLU_1893273_0_0_10"/>
<name>F4KSF7_HALH1</name>
<dbReference type="AlphaFoldDB" id="F4KSF7"/>